<dbReference type="GO" id="GO:0010556">
    <property type="term" value="P:regulation of macromolecule biosynthetic process"/>
    <property type="evidence" value="ECO:0007669"/>
    <property type="project" value="UniProtKB-ARBA"/>
</dbReference>
<evidence type="ECO:0000313" key="11">
    <source>
        <dbReference type="EMBL" id="KAK1433899.1"/>
    </source>
</evidence>
<evidence type="ECO:0000259" key="10">
    <source>
        <dbReference type="PROSITE" id="PS50011"/>
    </source>
</evidence>
<keyword evidence="2 8" id="KW-0723">Serine/threonine-protein kinase</keyword>
<keyword evidence="12" id="KW-1185">Reference proteome</keyword>
<dbReference type="PROSITE" id="PS00108">
    <property type="entry name" value="PROTEIN_KINASE_ST"/>
    <property type="match status" value="1"/>
</dbReference>
<dbReference type="InterPro" id="IPR000719">
    <property type="entry name" value="Prot_kinase_dom"/>
</dbReference>
<evidence type="ECO:0000256" key="4">
    <source>
        <dbReference type="ARBA" id="ARBA00022741"/>
    </source>
</evidence>
<keyword evidence="5" id="KW-0418">Kinase</keyword>
<dbReference type="PROSITE" id="PS50011">
    <property type="entry name" value="PROTEIN_KINASE_DOM"/>
    <property type="match status" value="1"/>
</dbReference>
<organism evidence="11 12">
    <name type="scientific">Tagetes erecta</name>
    <name type="common">African marigold</name>
    <dbReference type="NCBI Taxonomy" id="13708"/>
    <lineage>
        <taxon>Eukaryota</taxon>
        <taxon>Viridiplantae</taxon>
        <taxon>Streptophyta</taxon>
        <taxon>Embryophyta</taxon>
        <taxon>Tracheophyta</taxon>
        <taxon>Spermatophyta</taxon>
        <taxon>Magnoliopsida</taxon>
        <taxon>eudicotyledons</taxon>
        <taxon>Gunneridae</taxon>
        <taxon>Pentapetalae</taxon>
        <taxon>asterids</taxon>
        <taxon>campanulids</taxon>
        <taxon>Asterales</taxon>
        <taxon>Asteraceae</taxon>
        <taxon>Asteroideae</taxon>
        <taxon>Heliantheae alliance</taxon>
        <taxon>Tageteae</taxon>
        <taxon>Tagetes</taxon>
    </lineage>
</organism>
<evidence type="ECO:0000256" key="1">
    <source>
        <dbReference type="ARBA" id="ARBA00006485"/>
    </source>
</evidence>
<dbReference type="GO" id="GO:0007346">
    <property type="term" value="P:regulation of mitotic cell cycle"/>
    <property type="evidence" value="ECO:0007669"/>
    <property type="project" value="TreeGrafter"/>
</dbReference>
<dbReference type="InterPro" id="IPR008271">
    <property type="entry name" value="Ser/Thr_kinase_AS"/>
</dbReference>
<accession>A0AAD8L436</accession>
<gene>
    <name evidence="11" type="ORF">QVD17_10817</name>
</gene>
<dbReference type="InterPro" id="IPR011009">
    <property type="entry name" value="Kinase-like_dom_sf"/>
</dbReference>
<evidence type="ECO:0000256" key="5">
    <source>
        <dbReference type="ARBA" id="ARBA00022777"/>
    </source>
</evidence>
<evidence type="ECO:0000256" key="3">
    <source>
        <dbReference type="ARBA" id="ARBA00022679"/>
    </source>
</evidence>
<keyword evidence="6 7" id="KW-0067">ATP-binding</keyword>
<keyword evidence="4 7" id="KW-0547">Nucleotide-binding</keyword>
<comment type="caution">
    <text evidence="11">The sequence shown here is derived from an EMBL/GenBank/DDBJ whole genome shotgun (WGS) entry which is preliminary data.</text>
</comment>
<dbReference type="AlphaFoldDB" id="A0AAD8L436"/>
<dbReference type="PROSITE" id="PS00107">
    <property type="entry name" value="PROTEIN_KINASE_ATP"/>
    <property type="match status" value="1"/>
</dbReference>
<dbReference type="FunFam" id="3.30.200.20:FF:000172">
    <property type="entry name" value="cyclin-dependent kinase G-2 isoform X1"/>
    <property type="match status" value="1"/>
</dbReference>
<evidence type="ECO:0000313" key="12">
    <source>
        <dbReference type="Proteomes" id="UP001229421"/>
    </source>
</evidence>
<reference evidence="11" key="1">
    <citation type="journal article" date="2023" name="bioRxiv">
        <title>Improved chromosome-level genome assembly for marigold (Tagetes erecta).</title>
        <authorList>
            <person name="Jiang F."/>
            <person name="Yuan L."/>
            <person name="Wang S."/>
            <person name="Wang H."/>
            <person name="Xu D."/>
            <person name="Wang A."/>
            <person name="Fan W."/>
        </authorList>
    </citation>
    <scope>NUCLEOTIDE SEQUENCE</scope>
    <source>
        <strain evidence="11">WSJ</strain>
        <tissue evidence="11">Leaf</tissue>
    </source>
</reference>
<dbReference type="GO" id="GO:0005634">
    <property type="term" value="C:nucleus"/>
    <property type="evidence" value="ECO:0007669"/>
    <property type="project" value="TreeGrafter"/>
</dbReference>
<proteinExistence type="inferred from homology"/>
<keyword evidence="3" id="KW-0808">Transferase</keyword>
<sequence length="479" mass="53062">MAAGCRGKHKKHIVVEVNLIIELVIIEAKDSTMVVGAVKISSKNRIILADFGSIERCLVRGGSDHQVSSVDSFVCNVSDDVGRPEENDQEIGNEQGQDVVAAHTNSNDSSVVESSSSVSSVENGSNGESSSLSTEDGDPANVSYSSSESDDDTETTPLTGIDVWPRSRSVAEFERLCKIGEGTYGVVYKARDKKTREIVALKKVKMGSDDEGEGFPVTALREINIISRLRHPCLVQMKEVVTDGSDGVYMVMEYVAHELNECMKRMRQPFTESEVKRLMLRLLEGVSYLHDNYVMHRDLKPTNLLLNKDGELKICDFGMSRLYASPLKPYTPWIAALWYKAPELLLGMEIYTTAVDMWSIGCLMAEFLSNNPLFEGTTELEQINCIFRILGTPDELIWPGYSKLPGFKPDFVKKPALVFASSIPVSLLFGLPTLSGLGCDLLKRLLIYDPDKRITAKEALTHGWFCEAPLAAERVRICK</sequence>
<feature type="region of interest" description="Disordered" evidence="9">
    <location>
        <begin position="105"/>
        <end position="161"/>
    </location>
</feature>
<dbReference type="GO" id="GO:0004674">
    <property type="term" value="F:protein serine/threonine kinase activity"/>
    <property type="evidence" value="ECO:0007669"/>
    <property type="project" value="UniProtKB-KW"/>
</dbReference>
<dbReference type="Proteomes" id="UP001229421">
    <property type="component" value="Unassembled WGS sequence"/>
</dbReference>
<protein>
    <recommendedName>
        <fullName evidence="10">Protein kinase domain-containing protein</fullName>
    </recommendedName>
</protein>
<dbReference type="FunFam" id="1.10.510.10:FF:000624">
    <property type="entry name" value="Mitogen-activated protein kinase"/>
    <property type="match status" value="1"/>
</dbReference>
<dbReference type="SUPFAM" id="SSF56112">
    <property type="entry name" value="Protein kinase-like (PK-like)"/>
    <property type="match status" value="1"/>
</dbReference>
<dbReference type="Gene3D" id="3.30.200.20">
    <property type="entry name" value="Phosphorylase Kinase, domain 1"/>
    <property type="match status" value="1"/>
</dbReference>
<dbReference type="PANTHER" id="PTHR24056:SF578">
    <property type="entry name" value="CYCLIN-DEPENDENT KINASE F-2-RELATED"/>
    <property type="match status" value="1"/>
</dbReference>
<dbReference type="EMBL" id="JAUHHV010000002">
    <property type="protein sequence ID" value="KAK1433899.1"/>
    <property type="molecule type" value="Genomic_DNA"/>
</dbReference>
<feature type="domain" description="Protein kinase" evidence="10">
    <location>
        <begin position="173"/>
        <end position="465"/>
    </location>
</feature>
<evidence type="ECO:0000256" key="6">
    <source>
        <dbReference type="ARBA" id="ARBA00022840"/>
    </source>
</evidence>
<dbReference type="PANTHER" id="PTHR24056">
    <property type="entry name" value="CELL DIVISION PROTEIN KINASE"/>
    <property type="match status" value="1"/>
</dbReference>
<evidence type="ECO:0000256" key="7">
    <source>
        <dbReference type="PROSITE-ProRule" id="PRU10141"/>
    </source>
</evidence>
<evidence type="ECO:0000256" key="8">
    <source>
        <dbReference type="RuleBase" id="RU000304"/>
    </source>
</evidence>
<feature type="compositionally biased region" description="Low complexity" evidence="9">
    <location>
        <begin position="105"/>
        <end position="134"/>
    </location>
</feature>
<evidence type="ECO:0000256" key="2">
    <source>
        <dbReference type="ARBA" id="ARBA00022527"/>
    </source>
</evidence>
<dbReference type="Pfam" id="PF00069">
    <property type="entry name" value="Pkinase"/>
    <property type="match status" value="1"/>
</dbReference>
<dbReference type="GO" id="GO:0080090">
    <property type="term" value="P:regulation of primary metabolic process"/>
    <property type="evidence" value="ECO:0007669"/>
    <property type="project" value="UniProtKB-ARBA"/>
</dbReference>
<dbReference type="InterPro" id="IPR050108">
    <property type="entry name" value="CDK"/>
</dbReference>
<evidence type="ECO:0000256" key="9">
    <source>
        <dbReference type="SAM" id="MobiDB-lite"/>
    </source>
</evidence>
<dbReference type="SMART" id="SM00220">
    <property type="entry name" value="S_TKc"/>
    <property type="match status" value="1"/>
</dbReference>
<dbReference type="GO" id="GO:0005524">
    <property type="term" value="F:ATP binding"/>
    <property type="evidence" value="ECO:0007669"/>
    <property type="project" value="UniProtKB-UniRule"/>
</dbReference>
<dbReference type="InterPro" id="IPR017441">
    <property type="entry name" value="Protein_kinase_ATP_BS"/>
</dbReference>
<feature type="binding site" evidence="7">
    <location>
        <position position="202"/>
    </location>
    <ligand>
        <name>ATP</name>
        <dbReference type="ChEBI" id="CHEBI:30616"/>
    </ligand>
</feature>
<name>A0AAD8L436_TARER</name>
<dbReference type="Gene3D" id="1.10.510.10">
    <property type="entry name" value="Transferase(Phosphotransferase) domain 1"/>
    <property type="match status" value="1"/>
</dbReference>
<comment type="similarity">
    <text evidence="1">Belongs to the protein kinase superfamily. CMGC Ser/Thr protein kinase family. CDC2/CDKX subfamily.</text>
</comment>